<dbReference type="Proteomes" id="UP001595843">
    <property type="component" value="Unassembled WGS sequence"/>
</dbReference>
<name>A0ABV8JGC5_9BACL</name>
<keyword evidence="1" id="KW-0732">Signal</keyword>
<evidence type="ECO:0000313" key="2">
    <source>
        <dbReference type="EMBL" id="MFC4076359.1"/>
    </source>
</evidence>
<dbReference type="EMBL" id="JBHSAP010000007">
    <property type="protein sequence ID" value="MFC4076359.1"/>
    <property type="molecule type" value="Genomic_DNA"/>
</dbReference>
<organism evidence="2 3">
    <name type="scientific">Salinithrix halophila</name>
    <dbReference type="NCBI Taxonomy" id="1485204"/>
    <lineage>
        <taxon>Bacteria</taxon>
        <taxon>Bacillati</taxon>
        <taxon>Bacillota</taxon>
        <taxon>Bacilli</taxon>
        <taxon>Bacillales</taxon>
        <taxon>Thermoactinomycetaceae</taxon>
        <taxon>Salinithrix</taxon>
    </lineage>
</organism>
<dbReference type="PROSITE" id="PS51257">
    <property type="entry name" value="PROKAR_LIPOPROTEIN"/>
    <property type="match status" value="1"/>
</dbReference>
<protein>
    <submittedName>
        <fullName evidence="2">DUF6612 family protein</fullName>
    </submittedName>
</protein>
<dbReference type="RefSeq" id="WP_380703135.1">
    <property type="nucleotide sequence ID" value="NZ_JBHSAP010000007.1"/>
</dbReference>
<keyword evidence="3" id="KW-1185">Reference proteome</keyword>
<sequence>MKKLLSFTFIALLSLGLVACGSLTGAGSDNKEANPEEKKDWTVGEVIAQVEKKSQEEKGISYDMNGNQMFTVKVNGDEENIAMNYGMKMDYLNDPPSMHMKGTMKTEEQKLPVEMYLVDNTLYQKAGPEKWLKSKATGMEAVQGAGQVQQPSESVKQFQKVLDKLTGGKEAGPISMKEQSDGFLLKMDLKGEDMKKVMNDLVKQMKASLEPQFQQSGLPINSKDIKITHFSQSVLIDKKTFKQKKINQVTFMEILIKDKGSIEVEQTMQMKDAGKFEGTITVPKEVKSKAEEM</sequence>
<proteinExistence type="predicted"/>
<gene>
    <name evidence="2" type="ORF">ACFOUO_05980</name>
</gene>
<accession>A0ABV8JGC5</accession>
<reference evidence="3" key="1">
    <citation type="journal article" date="2019" name="Int. J. Syst. Evol. Microbiol.">
        <title>The Global Catalogue of Microorganisms (GCM) 10K type strain sequencing project: providing services to taxonomists for standard genome sequencing and annotation.</title>
        <authorList>
            <consortium name="The Broad Institute Genomics Platform"/>
            <consortium name="The Broad Institute Genome Sequencing Center for Infectious Disease"/>
            <person name="Wu L."/>
            <person name="Ma J."/>
        </authorList>
    </citation>
    <scope>NUCLEOTIDE SEQUENCE [LARGE SCALE GENOMIC DNA]</scope>
    <source>
        <strain evidence="3">IBRC-M 10813</strain>
    </source>
</reference>
<dbReference type="Pfam" id="PF20316">
    <property type="entry name" value="DUF6612"/>
    <property type="match status" value="1"/>
</dbReference>
<evidence type="ECO:0000256" key="1">
    <source>
        <dbReference type="SAM" id="SignalP"/>
    </source>
</evidence>
<evidence type="ECO:0000313" key="3">
    <source>
        <dbReference type="Proteomes" id="UP001595843"/>
    </source>
</evidence>
<dbReference type="InterPro" id="IPR046720">
    <property type="entry name" value="DUF6612"/>
</dbReference>
<dbReference type="Gene3D" id="2.50.20.20">
    <property type="match status" value="1"/>
</dbReference>
<feature type="signal peptide" evidence="1">
    <location>
        <begin position="1"/>
        <end position="19"/>
    </location>
</feature>
<feature type="chain" id="PRO_5046005971" evidence="1">
    <location>
        <begin position="20"/>
        <end position="293"/>
    </location>
</feature>
<comment type="caution">
    <text evidence="2">The sequence shown here is derived from an EMBL/GenBank/DDBJ whole genome shotgun (WGS) entry which is preliminary data.</text>
</comment>